<evidence type="ECO:0000313" key="2">
    <source>
        <dbReference type="Proteomes" id="UP001597541"/>
    </source>
</evidence>
<evidence type="ECO:0000313" key="1">
    <source>
        <dbReference type="EMBL" id="MFD2613562.1"/>
    </source>
</evidence>
<sequence>MNESEVRKLFLVIENTMGGFFYDDYKVALWTELLKTTTYDLAETNLKRYIMNPDNKYPPTPGQLAVRPTAEAAGPHIPNAADTRLMLEQVEKDRELKAVPMPEKLKEKVKQLATRSWS</sequence>
<keyword evidence="2" id="KW-1185">Reference proteome</keyword>
<evidence type="ECO:0008006" key="3">
    <source>
        <dbReference type="Google" id="ProtNLM"/>
    </source>
</evidence>
<dbReference type="RefSeq" id="WP_377603577.1">
    <property type="nucleotide sequence ID" value="NZ_JBHUME010000008.1"/>
</dbReference>
<organism evidence="1 2">
    <name type="scientific">Paenibacillus gansuensis</name>
    <dbReference type="NCBI Taxonomy" id="306542"/>
    <lineage>
        <taxon>Bacteria</taxon>
        <taxon>Bacillati</taxon>
        <taxon>Bacillota</taxon>
        <taxon>Bacilli</taxon>
        <taxon>Bacillales</taxon>
        <taxon>Paenibacillaceae</taxon>
        <taxon>Paenibacillus</taxon>
    </lineage>
</organism>
<gene>
    <name evidence="1" type="ORF">ACFSUF_14110</name>
</gene>
<reference evidence="2" key="1">
    <citation type="journal article" date="2019" name="Int. J. Syst. Evol. Microbiol.">
        <title>The Global Catalogue of Microorganisms (GCM) 10K type strain sequencing project: providing services to taxonomists for standard genome sequencing and annotation.</title>
        <authorList>
            <consortium name="The Broad Institute Genomics Platform"/>
            <consortium name="The Broad Institute Genome Sequencing Center for Infectious Disease"/>
            <person name="Wu L."/>
            <person name="Ma J."/>
        </authorList>
    </citation>
    <scope>NUCLEOTIDE SEQUENCE [LARGE SCALE GENOMIC DNA]</scope>
    <source>
        <strain evidence="2">KCTC 3950</strain>
    </source>
</reference>
<protein>
    <recommendedName>
        <fullName evidence="3">Replicative helicase inhibitor G39P N-terminal domain-containing protein</fullName>
    </recommendedName>
</protein>
<proteinExistence type="predicted"/>
<accession>A0ABW5PDW8</accession>
<name>A0ABW5PDW8_9BACL</name>
<dbReference type="EMBL" id="JBHUME010000008">
    <property type="protein sequence ID" value="MFD2613562.1"/>
    <property type="molecule type" value="Genomic_DNA"/>
</dbReference>
<dbReference type="Proteomes" id="UP001597541">
    <property type="component" value="Unassembled WGS sequence"/>
</dbReference>
<comment type="caution">
    <text evidence="1">The sequence shown here is derived from an EMBL/GenBank/DDBJ whole genome shotgun (WGS) entry which is preliminary data.</text>
</comment>
<dbReference type="Gene3D" id="1.10.8.200">
    <property type="entry name" value="Replisome organizer (g39p helicase loader/inhibitor protein)"/>
    <property type="match status" value="1"/>
</dbReference>